<sequence>MQVGPQCWTCFRGRVLCDGGFPACSTCKRHGVQCPGYDGAGDANVVRGDGGDATLKVSTPESSASYEELGMELAHFTSDHALKPTTTRSPVFHQPTPALYRKAQMIFEGLDYFNQMICPDLVSLESHFNPYKVNLQGVDKIPDIYVKVLVSVASFHRLMSVGPDPTPSSALIQKDTDVFQLRVEALQGLNEQLSSPDQQTSDATLLCVLSLMVASIQASAYTEWRVHLEGARRIIQLRGGLKKIITVNPYFKPVLTFFMLIDVMGATTTPSSHADMPLACNMAMKYWEVEPSVFQLIATTCIPCPDVLFRVLILVNYLRTVTFKENLRVRRQSGTKMAIEKVMSFSPAEYSARMQQFKGWSLSGKEVGFDTSHESPQTVSSSSPSLDKQSSADSSPATHSSPRSDGDLWLSVGVTYRASTLLYTFHTLVFDCEDDASMLLPDNIQINVVDLRQETFEILYSAMVPVFADPVSLHQIGKLIMWPLFILGMETDYRNVHVRSFVTSSFLTLSHVLGIMSPIGIINELETKWRIDDEQGPGAHVKWDDYLQGREDFIVF</sequence>
<feature type="domain" description="Zn(2)-C6 fungal-type" evidence="4">
    <location>
        <begin position="6"/>
        <end position="34"/>
    </location>
</feature>
<dbReference type="PROSITE" id="PS50048">
    <property type="entry name" value="ZN2_CY6_FUNGAL_2"/>
    <property type="match status" value="1"/>
</dbReference>
<dbReference type="GO" id="GO:0045944">
    <property type="term" value="P:positive regulation of transcription by RNA polymerase II"/>
    <property type="evidence" value="ECO:0007669"/>
    <property type="project" value="TreeGrafter"/>
</dbReference>
<comment type="caution">
    <text evidence="5">The sequence shown here is derived from an EMBL/GenBank/DDBJ whole genome shotgun (WGS) entry which is preliminary data.</text>
</comment>
<protein>
    <submittedName>
        <fullName evidence="5">Fungal-specific transcription factor domain-containing protein</fullName>
    </submittedName>
</protein>
<evidence type="ECO:0000313" key="6">
    <source>
        <dbReference type="Proteomes" id="UP000758603"/>
    </source>
</evidence>
<proteinExistence type="predicted"/>
<evidence type="ECO:0000256" key="2">
    <source>
        <dbReference type="ARBA" id="ARBA00023242"/>
    </source>
</evidence>
<keyword evidence="6" id="KW-1185">Reference proteome</keyword>
<dbReference type="PANTHER" id="PTHR37534:SF51">
    <property type="entry name" value="ACRIFLAVINE SENSITIVITY CONTROL PROTEIN ACR-2"/>
    <property type="match status" value="1"/>
</dbReference>
<evidence type="ECO:0000313" key="5">
    <source>
        <dbReference type="EMBL" id="KAH6659211.1"/>
    </source>
</evidence>
<dbReference type="GeneID" id="70138360"/>
<feature type="compositionally biased region" description="Low complexity" evidence="3">
    <location>
        <begin position="374"/>
        <end position="401"/>
    </location>
</feature>
<dbReference type="Gene3D" id="4.10.240.10">
    <property type="entry name" value="Zn(2)-C6 fungal-type DNA-binding domain"/>
    <property type="match status" value="1"/>
</dbReference>
<dbReference type="PANTHER" id="PTHR37534">
    <property type="entry name" value="TRANSCRIPTIONAL ACTIVATOR PROTEIN UGA3"/>
    <property type="match status" value="1"/>
</dbReference>
<accession>A0A9P8UWA8</accession>
<comment type="subcellular location">
    <subcellularLocation>
        <location evidence="1">Nucleus</location>
    </subcellularLocation>
</comment>
<feature type="region of interest" description="Disordered" evidence="3">
    <location>
        <begin position="368"/>
        <end position="404"/>
    </location>
</feature>
<reference evidence="5" key="1">
    <citation type="journal article" date="2021" name="Nat. Commun.">
        <title>Genetic determinants of endophytism in the Arabidopsis root mycobiome.</title>
        <authorList>
            <person name="Mesny F."/>
            <person name="Miyauchi S."/>
            <person name="Thiergart T."/>
            <person name="Pickel B."/>
            <person name="Atanasova L."/>
            <person name="Karlsson M."/>
            <person name="Huettel B."/>
            <person name="Barry K.W."/>
            <person name="Haridas S."/>
            <person name="Chen C."/>
            <person name="Bauer D."/>
            <person name="Andreopoulos W."/>
            <person name="Pangilinan J."/>
            <person name="LaButti K."/>
            <person name="Riley R."/>
            <person name="Lipzen A."/>
            <person name="Clum A."/>
            <person name="Drula E."/>
            <person name="Henrissat B."/>
            <person name="Kohler A."/>
            <person name="Grigoriev I.V."/>
            <person name="Martin F.M."/>
            <person name="Hacquard S."/>
        </authorList>
    </citation>
    <scope>NUCLEOTIDE SEQUENCE</scope>
    <source>
        <strain evidence="5">MPI-SDFR-AT-0073</strain>
    </source>
</reference>
<dbReference type="GO" id="GO:0005634">
    <property type="term" value="C:nucleus"/>
    <property type="evidence" value="ECO:0007669"/>
    <property type="project" value="UniProtKB-SubCell"/>
</dbReference>
<dbReference type="RefSeq" id="XP_045963342.1">
    <property type="nucleotide sequence ID" value="XM_046109469.1"/>
</dbReference>
<dbReference type="CDD" id="cd00067">
    <property type="entry name" value="GAL4"/>
    <property type="match status" value="1"/>
</dbReference>
<keyword evidence="2" id="KW-0539">Nucleus</keyword>
<dbReference type="OrthoDB" id="5386330at2759"/>
<dbReference type="EMBL" id="JAGPXC010000001">
    <property type="protein sequence ID" value="KAH6659211.1"/>
    <property type="molecule type" value="Genomic_DNA"/>
</dbReference>
<evidence type="ECO:0000256" key="3">
    <source>
        <dbReference type="SAM" id="MobiDB-lite"/>
    </source>
</evidence>
<dbReference type="Pfam" id="PF00172">
    <property type="entry name" value="Zn_clus"/>
    <property type="match status" value="1"/>
</dbReference>
<dbReference type="AlphaFoldDB" id="A0A9P8UWA8"/>
<dbReference type="Pfam" id="PF11951">
    <property type="entry name" value="Fungal_trans_2"/>
    <property type="match status" value="1"/>
</dbReference>
<dbReference type="GO" id="GO:0000976">
    <property type="term" value="F:transcription cis-regulatory region binding"/>
    <property type="evidence" value="ECO:0007669"/>
    <property type="project" value="TreeGrafter"/>
</dbReference>
<evidence type="ECO:0000256" key="1">
    <source>
        <dbReference type="ARBA" id="ARBA00004123"/>
    </source>
</evidence>
<gene>
    <name evidence="5" type="ORF">BKA67DRAFT_8294</name>
</gene>
<dbReference type="InterPro" id="IPR001138">
    <property type="entry name" value="Zn2Cys6_DnaBD"/>
</dbReference>
<dbReference type="Proteomes" id="UP000758603">
    <property type="component" value="Unassembled WGS sequence"/>
</dbReference>
<organism evidence="5 6">
    <name type="scientific">Truncatella angustata</name>
    <dbReference type="NCBI Taxonomy" id="152316"/>
    <lineage>
        <taxon>Eukaryota</taxon>
        <taxon>Fungi</taxon>
        <taxon>Dikarya</taxon>
        <taxon>Ascomycota</taxon>
        <taxon>Pezizomycotina</taxon>
        <taxon>Sordariomycetes</taxon>
        <taxon>Xylariomycetidae</taxon>
        <taxon>Amphisphaeriales</taxon>
        <taxon>Sporocadaceae</taxon>
        <taxon>Truncatella</taxon>
    </lineage>
</organism>
<evidence type="ECO:0000259" key="4">
    <source>
        <dbReference type="PROSITE" id="PS50048"/>
    </source>
</evidence>
<dbReference type="SMART" id="SM00066">
    <property type="entry name" value="GAL4"/>
    <property type="match status" value="1"/>
</dbReference>
<dbReference type="GO" id="GO:0008270">
    <property type="term" value="F:zinc ion binding"/>
    <property type="evidence" value="ECO:0007669"/>
    <property type="project" value="InterPro"/>
</dbReference>
<dbReference type="SUPFAM" id="SSF57701">
    <property type="entry name" value="Zn2/Cys6 DNA-binding domain"/>
    <property type="match status" value="1"/>
</dbReference>
<dbReference type="InterPro" id="IPR021858">
    <property type="entry name" value="Fun_TF"/>
</dbReference>
<dbReference type="GO" id="GO:0000981">
    <property type="term" value="F:DNA-binding transcription factor activity, RNA polymerase II-specific"/>
    <property type="evidence" value="ECO:0007669"/>
    <property type="project" value="InterPro"/>
</dbReference>
<name>A0A9P8UWA8_9PEZI</name>
<dbReference type="InterPro" id="IPR036864">
    <property type="entry name" value="Zn2-C6_fun-type_DNA-bd_sf"/>
</dbReference>